<dbReference type="EMBL" id="JASCZI010181437">
    <property type="protein sequence ID" value="MED6183463.1"/>
    <property type="molecule type" value="Genomic_DNA"/>
</dbReference>
<name>A0ABU6WEW0_9FABA</name>
<organism evidence="2 3">
    <name type="scientific">Stylosanthes scabra</name>
    <dbReference type="NCBI Taxonomy" id="79078"/>
    <lineage>
        <taxon>Eukaryota</taxon>
        <taxon>Viridiplantae</taxon>
        <taxon>Streptophyta</taxon>
        <taxon>Embryophyta</taxon>
        <taxon>Tracheophyta</taxon>
        <taxon>Spermatophyta</taxon>
        <taxon>Magnoliopsida</taxon>
        <taxon>eudicotyledons</taxon>
        <taxon>Gunneridae</taxon>
        <taxon>Pentapetalae</taxon>
        <taxon>rosids</taxon>
        <taxon>fabids</taxon>
        <taxon>Fabales</taxon>
        <taxon>Fabaceae</taxon>
        <taxon>Papilionoideae</taxon>
        <taxon>50 kb inversion clade</taxon>
        <taxon>dalbergioids sensu lato</taxon>
        <taxon>Dalbergieae</taxon>
        <taxon>Pterocarpus clade</taxon>
        <taxon>Stylosanthes</taxon>
    </lineage>
</organism>
<accession>A0ABU6WEW0</accession>
<evidence type="ECO:0000256" key="1">
    <source>
        <dbReference type="SAM" id="MobiDB-lite"/>
    </source>
</evidence>
<feature type="compositionally biased region" description="Polar residues" evidence="1">
    <location>
        <begin position="29"/>
        <end position="46"/>
    </location>
</feature>
<evidence type="ECO:0000313" key="3">
    <source>
        <dbReference type="Proteomes" id="UP001341840"/>
    </source>
</evidence>
<sequence>MKKAVPKKLDFSHLQNTFDAISRRVNTLPTTLGEQQSILPEQPTSSKSKDDVNKHQGPQVEPITAAMPNSDSIDRVATDELQRKLDSIRKWNNTVRSTSVTQPRILKILHKS</sequence>
<evidence type="ECO:0000313" key="2">
    <source>
        <dbReference type="EMBL" id="MED6183463.1"/>
    </source>
</evidence>
<reference evidence="2 3" key="1">
    <citation type="journal article" date="2023" name="Plants (Basel)">
        <title>Bridging the Gap: Combining Genomics and Transcriptomics Approaches to Understand Stylosanthes scabra, an Orphan Legume from the Brazilian Caatinga.</title>
        <authorList>
            <person name="Ferreira-Neto J.R.C."/>
            <person name="da Silva M.D."/>
            <person name="Binneck E."/>
            <person name="de Melo N.F."/>
            <person name="da Silva R.H."/>
            <person name="de Melo A.L.T.M."/>
            <person name="Pandolfi V."/>
            <person name="Bustamante F.O."/>
            <person name="Brasileiro-Vidal A.C."/>
            <person name="Benko-Iseppon A.M."/>
        </authorList>
    </citation>
    <scope>NUCLEOTIDE SEQUENCE [LARGE SCALE GENOMIC DNA]</scope>
    <source>
        <tissue evidence="2">Leaves</tissue>
    </source>
</reference>
<keyword evidence="3" id="KW-1185">Reference proteome</keyword>
<feature type="region of interest" description="Disordered" evidence="1">
    <location>
        <begin position="29"/>
        <end position="73"/>
    </location>
</feature>
<comment type="caution">
    <text evidence="2">The sequence shown here is derived from an EMBL/GenBank/DDBJ whole genome shotgun (WGS) entry which is preliminary data.</text>
</comment>
<protein>
    <submittedName>
        <fullName evidence="2">Uncharacterized protein</fullName>
    </submittedName>
</protein>
<gene>
    <name evidence="2" type="ORF">PIB30_038065</name>
</gene>
<proteinExistence type="predicted"/>
<dbReference type="Proteomes" id="UP001341840">
    <property type="component" value="Unassembled WGS sequence"/>
</dbReference>